<dbReference type="Pfam" id="PF00294">
    <property type="entry name" value="PfkB"/>
    <property type="match status" value="1"/>
</dbReference>
<comment type="subunit">
    <text evidence="9">Homodimer.</text>
</comment>
<dbReference type="Gene3D" id="3.40.1190.20">
    <property type="match status" value="1"/>
</dbReference>
<dbReference type="PANTHER" id="PTHR10584">
    <property type="entry name" value="SUGAR KINASE"/>
    <property type="match status" value="1"/>
</dbReference>
<keyword evidence="8 9" id="KW-0119">Carbohydrate metabolism</keyword>
<dbReference type="STRING" id="215743.ROSMUCSMR3_02078"/>
<dbReference type="InterPro" id="IPR029056">
    <property type="entry name" value="Ribokinase-like"/>
</dbReference>
<dbReference type="GO" id="GO:0019303">
    <property type="term" value="P:D-ribose catabolic process"/>
    <property type="evidence" value="ECO:0007669"/>
    <property type="project" value="UniProtKB-UniRule"/>
</dbReference>
<dbReference type="GO" id="GO:0004747">
    <property type="term" value="F:ribokinase activity"/>
    <property type="evidence" value="ECO:0007669"/>
    <property type="project" value="UniProtKB-UniRule"/>
</dbReference>
<dbReference type="SUPFAM" id="SSF53613">
    <property type="entry name" value="Ribokinase-like"/>
    <property type="match status" value="1"/>
</dbReference>
<feature type="binding site" evidence="9">
    <location>
        <begin position="233"/>
        <end position="234"/>
    </location>
    <ligand>
        <name>ATP</name>
        <dbReference type="ChEBI" id="CHEBI:30616"/>
    </ligand>
</feature>
<evidence type="ECO:0000256" key="3">
    <source>
        <dbReference type="ARBA" id="ARBA00022741"/>
    </source>
</evidence>
<feature type="binding site" evidence="9">
    <location>
        <begin position="9"/>
        <end position="11"/>
    </location>
    <ligand>
        <name>substrate</name>
    </ligand>
</feature>
<feature type="binding site" evidence="9">
    <location>
        <position position="228"/>
    </location>
    <ligand>
        <name>K(+)</name>
        <dbReference type="ChEBI" id="CHEBI:29103"/>
    </ligand>
</feature>
<feature type="binding site" evidence="9">
    <location>
        <position position="267"/>
    </location>
    <ligand>
        <name>K(+)</name>
        <dbReference type="ChEBI" id="CHEBI:29103"/>
    </ligand>
</feature>
<dbReference type="PATRIC" id="fig|1288298.3.peg.173"/>
<feature type="binding site" evidence="9">
    <location>
        <position position="269"/>
    </location>
    <ligand>
        <name>K(+)</name>
        <dbReference type="ChEBI" id="CHEBI:29103"/>
    </ligand>
</feature>
<dbReference type="GO" id="GO:0005524">
    <property type="term" value="F:ATP binding"/>
    <property type="evidence" value="ECO:0007669"/>
    <property type="project" value="UniProtKB-UniRule"/>
</dbReference>
<comment type="pathway">
    <text evidence="9">Carbohydrate metabolism; D-ribose degradation; D-ribose 5-phosphate from beta-D-ribopyranose: step 2/2.</text>
</comment>
<comment type="catalytic activity">
    <reaction evidence="9">
        <text>D-ribose + ATP = D-ribose 5-phosphate + ADP + H(+)</text>
        <dbReference type="Rhea" id="RHEA:13697"/>
        <dbReference type="ChEBI" id="CHEBI:15378"/>
        <dbReference type="ChEBI" id="CHEBI:30616"/>
        <dbReference type="ChEBI" id="CHEBI:47013"/>
        <dbReference type="ChEBI" id="CHEBI:78346"/>
        <dbReference type="ChEBI" id="CHEBI:456216"/>
        <dbReference type="EC" id="2.7.1.15"/>
    </reaction>
</comment>
<dbReference type="PANTHER" id="PTHR10584:SF166">
    <property type="entry name" value="RIBOKINASE"/>
    <property type="match status" value="1"/>
</dbReference>
<evidence type="ECO:0000256" key="1">
    <source>
        <dbReference type="ARBA" id="ARBA00022679"/>
    </source>
</evidence>
<comment type="similarity">
    <text evidence="9">Belongs to the carbohydrate kinase PfkB family. Ribokinase subfamily.</text>
</comment>
<keyword evidence="6 9" id="KW-0460">Magnesium</keyword>
<evidence type="ECO:0000256" key="9">
    <source>
        <dbReference type="HAMAP-Rule" id="MF_01987"/>
    </source>
</evidence>
<keyword evidence="9" id="KW-0963">Cytoplasm</keyword>
<keyword evidence="7 9" id="KW-0630">Potassium</keyword>
<dbReference type="GO" id="GO:0046872">
    <property type="term" value="F:metal ion binding"/>
    <property type="evidence" value="ECO:0007669"/>
    <property type="project" value="UniProtKB-KW"/>
</dbReference>
<comment type="caution">
    <text evidence="11">The sequence shown here is derived from an EMBL/GenBank/DDBJ whole genome shotgun (WGS) entry which is preliminary data.</text>
</comment>
<keyword evidence="5 9" id="KW-0067">ATP-binding</keyword>
<feature type="binding site" evidence="9">
    <location>
        <begin position="37"/>
        <end position="41"/>
    </location>
    <ligand>
        <name>substrate</name>
    </ligand>
</feature>
<comment type="function">
    <text evidence="9">Catalyzes the phosphorylation of ribose at O-5 in a reaction requiring ATP and magnesium. The resulting D-ribose-5-phosphate can then be used either for sythesis of nucleotides, histidine, and tryptophan, or as a component of the pentose phosphate pathway.</text>
</comment>
<dbReference type="eggNOG" id="COG0524">
    <property type="taxonomic scope" value="Bacteria"/>
</dbReference>
<evidence type="ECO:0000256" key="6">
    <source>
        <dbReference type="ARBA" id="ARBA00022842"/>
    </source>
</evidence>
<dbReference type="HOGENOM" id="CLU_027634_2_1_5"/>
<feature type="binding site" evidence="9">
    <location>
        <position position="178"/>
    </location>
    <ligand>
        <name>ATP</name>
        <dbReference type="ChEBI" id="CHEBI:30616"/>
    </ligand>
</feature>
<evidence type="ECO:0000256" key="8">
    <source>
        <dbReference type="ARBA" id="ARBA00023277"/>
    </source>
</evidence>
<evidence type="ECO:0000256" key="4">
    <source>
        <dbReference type="ARBA" id="ARBA00022777"/>
    </source>
</evidence>
<keyword evidence="3 9" id="KW-0547">Nucleotide-binding</keyword>
<dbReference type="CDD" id="cd01174">
    <property type="entry name" value="ribokinase"/>
    <property type="match status" value="1"/>
</dbReference>
<dbReference type="PRINTS" id="PR00990">
    <property type="entry name" value="RIBOKINASE"/>
</dbReference>
<evidence type="ECO:0000256" key="7">
    <source>
        <dbReference type="ARBA" id="ARBA00022958"/>
    </source>
</evidence>
<keyword evidence="1 9" id="KW-0808">Transferase</keyword>
<comment type="caution">
    <text evidence="9">Lacks conserved residue(s) required for the propagation of feature annotation.</text>
</comment>
<dbReference type="InterPro" id="IPR002139">
    <property type="entry name" value="Ribo/fructo_kinase"/>
</dbReference>
<comment type="cofactor">
    <cofactor evidence="9">
        <name>Mg(2+)</name>
        <dbReference type="ChEBI" id="CHEBI:18420"/>
    </cofactor>
    <text evidence="9">Requires a divalent cation, most likely magnesium in vivo, as an electrophilic catalyst to aid phosphoryl group transfer. It is the chelate of the metal and the nucleotide that is the actual substrate.</text>
</comment>
<comment type="subcellular location">
    <subcellularLocation>
        <location evidence="9">Cytoplasm</location>
    </subcellularLocation>
</comment>
<accession>A0A0A0HP19</accession>
<proteinExistence type="inferred from homology"/>
<feature type="binding site" evidence="9">
    <location>
        <position position="230"/>
    </location>
    <ligand>
        <name>K(+)</name>
        <dbReference type="ChEBI" id="CHEBI:29103"/>
    </ligand>
</feature>
<comment type="activity regulation">
    <text evidence="9">Activated by a monovalent cation that binds near, but not in, the active site. The most likely occupant of the site in vivo is potassium. Ion binding induces a conformational change that may alter substrate affinity.</text>
</comment>
<gene>
    <name evidence="9" type="primary">rbsK</name>
    <name evidence="11" type="ORF">rosmuc_00175</name>
</gene>
<dbReference type="GO" id="GO:0005829">
    <property type="term" value="C:cytosol"/>
    <property type="evidence" value="ECO:0007669"/>
    <property type="project" value="TreeGrafter"/>
</dbReference>
<keyword evidence="2 9" id="KW-0479">Metal-binding</keyword>
<dbReference type="Proteomes" id="UP000030021">
    <property type="component" value="Unassembled WGS sequence"/>
</dbReference>
<dbReference type="OrthoDB" id="9792663at2"/>
<reference evidence="11 12" key="1">
    <citation type="submission" date="2013-01" db="EMBL/GenBank/DDBJ databases">
        <authorList>
            <person name="Fiebig A."/>
            <person name="Goeker M."/>
            <person name="Klenk H.-P.P."/>
        </authorList>
    </citation>
    <scope>NUCLEOTIDE SEQUENCE [LARGE SCALE GENOMIC DNA]</scope>
    <source>
        <strain evidence="11 12">DSM 17069</strain>
    </source>
</reference>
<feature type="domain" description="Carbohydrate kinase PfkB" evidence="10">
    <location>
        <begin position="5"/>
        <end position="276"/>
    </location>
</feature>
<feature type="active site" description="Proton acceptor" evidence="9">
    <location>
        <position position="234"/>
    </location>
</feature>
<name>A0A0A0HP19_9RHOB</name>
<dbReference type="EC" id="2.7.1.15" evidence="9"/>
<dbReference type="HAMAP" id="MF_01987">
    <property type="entry name" value="Ribokinase"/>
    <property type="match status" value="1"/>
</dbReference>
<evidence type="ECO:0000256" key="2">
    <source>
        <dbReference type="ARBA" id="ARBA00022723"/>
    </source>
</evidence>
<protein>
    <recommendedName>
        <fullName evidence="9">Ribokinase</fullName>
        <shortName evidence="9">RK</shortName>
        <ecNumber evidence="9">2.7.1.15</ecNumber>
    </recommendedName>
</protein>
<dbReference type="InterPro" id="IPR011611">
    <property type="entry name" value="PfkB_dom"/>
</dbReference>
<dbReference type="EMBL" id="AONH01000001">
    <property type="protein sequence ID" value="KGM89582.1"/>
    <property type="molecule type" value="Genomic_DNA"/>
</dbReference>
<dbReference type="AlphaFoldDB" id="A0A0A0HP19"/>
<feature type="binding site" evidence="9">
    <location>
        <position position="135"/>
    </location>
    <ligand>
        <name>substrate</name>
    </ligand>
</feature>
<dbReference type="UniPathway" id="UPA00916">
    <property type="reaction ID" value="UER00889"/>
</dbReference>
<dbReference type="InterPro" id="IPR011877">
    <property type="entry name" value="Ribokinase"/>
</dbReference>
<dbReference type="RefSeq" id="WP_037276163.1">
    <property type="nucleotide sequence ID" value="NZ_KN293991.1"/>
</dbReference>
<evidence type="ECO:0000313" key="11">
    <source>
        <dbReference type="EMBL" id="KGM89582.1"/>
    </source>
</evidence>
<feature type="binding site" evidence="9">
    <location>
        <position position="264"/>
    </location>
    <ligand>
        <name>K(+)</name>
        <dbReference type="ChEBI" id="CHEBI:29103"/>
    </ligand>
</feature>
<feature type="binding site" evidence="9">
    <location>
        <begin position="200"/>
        <end position="205"/>
    </location>
    <ligand>
        <name>ATP</name>
        <dbReference type="ChEBI" id="CHEBI:30616"/>
    </ligand>
</feature>
<feature type="binding site" evidence="9">
    <location>
        <position position="234"/>
    </location>
    <ligand>
        <name>substrate</name>
    </ligand>
</feature>
<organism evidence="11 12">
    <name type="scientific">Roseovarius mucosus DSM 17069</name>
    <dbReference type="NCBI Taxonomy" id="1288298"/>
    <lineage>
        <taxon>Bacteria</taxon>
        <taxon>Pseudomonadati</taxon>
        <taxon>Pseudomonadota</taxon>
        <taxon>Alphaproteobacteria</taxon>
        <taxon>Rhodobacterales</taxon>
        <taxon>Roseobacteraceae</taxon>
        <taxon>Roseovarius</taxon>
    </lineage>
</organism>
<evidence type="ECO:0000313" key="12">
    <source>
        <dbReference type="Proteomes" id="UP000030021"/>
    </source>
</evidence>
<keyword evidence="4 9" id="KW-0418">Kinase</keyword>
<sequence length="287" mass="29029">MIFNLGSINADHVYRVVHLPRAGETVAVQGYARALGGKGANQSIAAARAGAEVVHIGAVGADGDWMVADLAEAGVDVRHVRRECVASGHAVVTVEQSGENAILVHGGANRALRLEDVEAALAEAGPGDWLLMQNETNLLPEAARLAGAKGLRIAYSAAPFDAAAVRAVLPHITLLMLNEGEAAQMGRDMGVVQVPILCVTRGAGGVSWIEAGLGKTVTIPAPEVVAVDTTGAGDTFAGYLVAGLAAGVAPERALHHALGAAAIAVTRPGASGAIPTAAEVAAFMAQE</sequence>
<evidence type="ECO:0000259" key="10">
    <source>
        <dbReference type="Pfam" id="PF00294"/>
    </source>
</evidence>
<evidence type="ECO:0000256" key="5">
    <source>
        <dbReference type="ARBA" id="ARBA00022840"/>
    </source>
</evidence>